<gene>
    <name evidence="3" type="ORF">MMEN_LOCUS16765</name>
</gene>
<reference evidence="3" key="1">
    <citation type="submission" date="2021-05" db="EMBL/GenBank/DDBJ databases">
        <authorList>
            <person name="Tigano A."/>
        </authorList>
    </citation>
    <scope>NUCLEOTIDE SEQUENCE</scope>
</reference>
<evidence type="ECO:0000259" key="2">
    <source>
        <dbReference type="Pfam" id="PF15084"/>
    </source>
</evidence>
<dbReference type="OrthoDB" id="188352at2759"/>
<evidence type="ECO:0000313" key="4">
    <source>
        <dbReference type="Proteomes" id="UP000677803"/>
    </source>
</evidence>
<dbReference type="PANTHER" id="PTHR33667:SF7">
    <property type="entry name" value="RIKEN CDNA 1810020O05 GENE"/>
    <property type="match status" value="1"/>
</dbReference>
<dbReference type="AlphaFoldDB" id="A0A8S4BN07"/>
<organism evidence="3 4">
    <name type="scientific">Menidia menidia</name>
    <name type="common">Atlantic silverside</name>
    <dbReference type="NCBI Taxonomy" id="238744"/>
    <lineage>
        <taxon>Eukaryota</taxon>
        <taxon>Metazoa</taxon>
        <taxon>Chordata</taxon>
        <taxon>Craniata</taxon>
        <taxon>Vertebrata</taxon>
        <taxon>Euteleostomi</taxon>
        <taxon>Actinopterygii</taxon>
        <taxon>Neopterygii</taxon>
        <taxon>Teleostei</taxon>
        <taxon>Neoteleostei</taxon>
        <taxon>Acanthomorphata</taxon>
        <taxon>Ovalentaria</taxon>
        <taxon>Atherinomorphae</taxon>
        <taxon>Atheriniformes</taxon>
        <taxon>Atherinopsidae</taxon>
        <taxon>Menidiinae</taxon>
        <taxon>Menidia</taxon>
    </lineage>
</organism>
<proteinExistence type="predicted"/>
<comment type="caution">
    <text evidence="3">The sequence shown here is derived from an EMBL/GenBank/DDBJ whole genome shotgun (WGS) entry which is preliminary data.</text>
</comment>
<keyword evidence="4" id="KW-1185">Reference proteome</keyword>
<feature type="region of interest" description="Disordered" evidence="1">
    <location>
        <begin position="86"/>
        <end position="106"/>
    </location>
</feature>
<evidence type="ECO:0000256" key="1">
    <source>
        <dbReference type="SAM" id="MobiDB-lite"/>
    </source>
</evidence>
<dbReference type="InterPro" id="IPR027876">
    <property type="entry name" value="DUF4550"/>
</dbReference>
<feature type="region of interest" description="Disordered" evidence="1">
    <location>
        <begin position="425"/>
        <end position="454"/>
    </location>
</feature>
<feature type="compositionally biased region" description="Basic and acidic residues" evidence="1">
    <location>
        <begin position="1049"/>
        <end position="1059"/>
    </location>
</feature>
<protein>
    <submittedName>
        <fullName evidence="3">(Atlantic silverside) hypothetical protein</fullName>
    </submittedName>
</protein>
<dbReference type="PANTHER" id="PTHR33667">
    <property type="entry name" value="SI:DKEY-57N24.6"/>
    <property type="match status" value="1"/>
</dbReference>
<sequence>MDTTALRADPMANMSETSFDISQENCEAGARDQGQGVLISESMFVEDSLENSFASTDDVPAQTNDSSHYVTWTVYIAVAIPKADETDAPKASNKARRNDKSSSQVMVKTHKSQSCYHFEFTLLPDDAEKVKVDLIDFGPVAKIYRENETKILRTWYEGKKTWVGWAQDFNVRVNEATVINLLSQKIKLNIWNGNEELSNQARYERLKAIRLPQDESEYAADVYGGVKAMVKRMRNVCEGRSTTTKHKGDLFFGCSSERSPESDSNDLVNSQLLKTESCVPEDIKKISSALVEISPVNLVAGEISLTECFPLCSAGVLDIMCHISLDRPLLSEQLRSELNPLVITILSATSMPSTPVPFHILQETCMPVYCQYKFHHLKVHRTNPHKHSSNIYFRDVNVILTGLMSPKELHELFCGPPLEIEVHDRDLKPGDSLNSPATFDSGPDSDTDCSGELSEQKTSHAHTYGIASLNLSELLFGRRCFKALLPIKCSPSPVPMDWEQNRPKNKNVDTAVSRDHIRQGYYYDANSQLKVTVEIACPVVLKNGNGMDFCSTPFGRIVYLFGYSNSAVMKKLRAEILNINAAAFHLGQESLECIETALSNYVINFKHDESKDLDFVTGFHVLDKKTHIVVLEGLKDKAVKRLWKTVPMKLSENEDEQVIVLYNSKLSFFKRIYDSLHVGLSPICLCKSLETIMRNPLIYVRGMVPQPCFQALSRLSHLCQARQLEEAVQRNLFPSADMILSLSREYGTYAEMCELTDNTDTKQDNHRLSVKMKRQALLNTHNKEYLRWKHSQHTPLQQDFVQENIKYVQEESKRLQKREAATLTVEQSGSTVAHNYSIQTFNSNTRAMELLLQEMAQMPGRRFTYSQQYHSATVELAGFSSKTHSTSTAPSTAWVTHLRDSKGHAKRLHETRVEELKKPWRENVLHANTLEPTLSRDTWPWNQRSEDFQLYRKPPPFFSTTPITIHLAGETLQQEQLQAARAQYSRWLSKLLPVSSLPDVSPVPQFKCHMRGKSDRTQGLLKDEPKKYSLRKPGLMLKPFPQLSVMNLEDKKAEEEERAAVAAPPRTSGRLNSTSSVPGPLSSKHHRLDFSKPE</sequence>
<accession>A0A8S4BN07</accession>
<dbReference type="Pfam" id="PF15084">
    <property type="entry name" value="DUF4550"/>
    <property type="match status" value="1"/>
</dbReference>
<dbReference type="EMBL" id="CAJRST010033334">
    <property type="protein sequence ID" value="CAG5984463.1"/>
    <property type="molecule type" value="Genomic_DNA"/>
</dbReference>
<evidence type="ECO:0000313" key="3">
    <source>
        <dbReference type="EMBL" id="CAG5984463.1"/>
    </source>
</evidence>
<feature type="region of interest" description="Disordered" evidence="1">
    <location>
        <begin position="1049"/>
        <end position="1094"/>
    </location>
</feature>
<feature type="domain" description="DUF4550" evidence="2">
    <location>
        <begin position="116"/>
        <end position="208"/>
    </location>
</feature>
<dbReference type="Proteomes" id="UP000677803">
    <property type="component" value="Unassembled WGS sequence"/>
</dbReference>
<name>A0A8S4BN07_9TELE</name>